<feature type="compositionally biased region" description="Low complexity" evidence="1">
    <location>
        <begin position="62"/>
        <end position="75"/>
    </location>
</feature>
<proteinExistence type="predicted"/>
<feature type="transmembrane region" description="Helical" evidence="2">
    <location>
        <begin position="37"/>
        <end position="54"/>
    </location>
</feature>
<feature type="region of interest" description="Disordered" evidence="1">
    <location>
        <begin position="61"/>
        <end position="81"/>
    </location>
</feature>
<keyword evidence="2" id="KW-0472">Membrane</keyword>
<sequence>MLGRRRLALGGLGVTVLLVALLTSVAPAVWCECLVLLWWVAAVLHGWYLAGGRLRRTRREAAPAGAPDASGDPLPEAGAPTARGGRVGRQRLFALGVAAPVLVAFAALRIDASQIEGDAAEAHRAGDCSRALSLLDGLWFGHRVADAPLAERADDGVAACELLLEARRQAETDRLRAARTLETYETRPGALWEGARDLRADLFLAQAAEELDTALTGDTEALATGFDQLTTVLGEFPEQEDEVEGVMEGFLDELPVEDDCRTKTITDWLGQRPAGGNVLDRAAEAVPRLAPAALLGCGDDLMAEDDWAEARDRYRQLLDEYPGHELAGRAEEGVEQAGLAIELDRVRELLRTDYTDEQPAYCDDPAPYHGAAPYRGHGPHPALLFGNEERAGALPSSWLADDAAEAVLVICLGEETMGDAVETCPYESDLGVYGYQDVTFHKREIPARVYEVRTGEPVSQGSIQIGGASCPDVLEYETYLDLDLTIPPSDVYVTSSDADVRAAFEPLINP</sequence>
<evidence type="ECO:0000256" key="2">
    <source>
        <dbReference type="SAM" id="Phobius"/>
    </source>
</evidence>
<evidence type="ECO:0000256" key="1">
    <source>
        <dbReference type="SAM" id="MobiDB-lite"/>
    </source>
</evidence>
<dbReference type="Proteomes" id="UP000272474">
    <property type="component" value="Unassembled WGS sequence"/>
</dbReference>
<reference evidence="3 4" key="1">
    <citation type="journal article" date="2014" name="Int. J. Syst. Evol. Microbiol.">
        <title>Streptomyces hoynatensis sp. nov., isolated from deep marine sediment.</title>
        <authorList>
            <person name="Veyisoglu A."/>
            <person name="Sahin N."/>
        </authorList>
    </citation>
    <scope>NUCLEOTIDE SEQUENCE [LARGE SCALE GENOMIC DNA]</scope>
    <source>
        <strain evidence="3 4">KCTC 29097</strain>
    </source>
</reference>
<organism evidence="3 4">
    <name type="scientific">Streptomyces hoynatensis</name>
    <dbReference type="NCBI Taxonomy" id="1141874"/>
    <lineage>
        <taxon>Bacteria</taxon>
        <taxon>Bacillati</taxon>
        <taxon>Actinomycetota</taxon>
        <taxon>Actinomycetes</taxon>
        <taxon>Kitasatosporales</taxon>
        <taxon>Streptomycetaceae</taxon>
        <taxon>Streptomyces</taxon>
    </lineage>
</organism>
<dbReference type="RefSeq" id="WP_120679460.1">
    <property type="nucleotide sequence ID" value="NZ_RBAL01000007.1"/>
</dbReference>
<feature type="transmembrane region" description="Helical" evidence="2">
    <location>
        <begin position="92"/>
        <end position="110"/>
    </location>
</feature>
<keyword evidence="2" id="KW-0812">Transmembrane</keyword>
<keyword evidence="2" id="KW-1133">Transmembrane helix</keyword>
<evidence type="ECO:0000313" key="4">
    <source>
        <dbReference type="Proteomes" id="UP000272474"/>
    </source>
</evidence>
<name>A0A3A9Z0R3_9ACTN</name>
<comment type="caution">
    <text evidence="3">The sequence shown here is derived from an EMBL/GenBank/DDBJ whole genome shotgun (WGS) entry which is preliminary data.</text>
</comment>
<dbReference type="EMBL" id="RBAL01000007">
    <property type="protein sequence ID" value="RKN41629.1"/>
    <property type="molecule type" value="Genomic_DNA"/>
</dbReference>
<gene>
    <name evidence="3" type="ORF">D7294_14135</name>
</gene>
<dbReference type="OrthoDB" id="5176604at2"/>
<dbReference type="AlphaFoldDB" id="A0A3A9Z0R3"/>
<accession>A0A3A9Z0R3</accession>
<keyword evidence="4" id="KW-1185">Reference proteome</keyword>
<protein>
    <recommendedName>
        <fullName evidence="5">Tetratricopeptide repeat protein</fullName>
    </recommendedName>
</protein>
<evidence type="ECO:0008006" key="5">
    <source>
        <dbReference type="Google" id="ProtNLM"/>
    </source>
</evidence>
<evidence type="ECO:0000313" key="3">
    <source>
        <dbReference type="EMBL" id="RKN41629.1"/>
    </source>
</evidence>